<dbReference type="AlphaFoldDB" id="A0A6I4HPT7"/>
<evidence type="ECO:0000313" key="2">
    <source>
        <dbReference type="EMBL" id="MVM93102.1"/>
    </source>
</evidence>
<dbReference type="RefSeq" id="WP_004909695.1">
    <property type="nucleotide sequence ID" value="NZ_JABLUZ010000001.1"/>
</dbReference>
<dbReference type="Proteomes" id="UP000439424">
    <property type="component" value="Unassembled WGS sequence"/>
</dbReference>
<feature type="transmembrane region" description="Helical" evidence="1">
    <location>
        <begin position="101"/>
        <end position="121"/>
    </location>
</feature>
<keyword evidence="1" id="KW-0472">Membrane</keyword>
<evidence type="ECO:0000313" key="3">
    <source>
        <dbReference type="Proteomes" id="UP000439424"/>
    </source>
</evidence>
<accession>A0A6I4HPT7</accession>
<feature type="transmembrane region" description="Helical" evidence="1">
    <location>
        <begin position="68"/>
        <end position="94"/>
    </location>
</feature>
<dbReference type="EMBL" id="WPIP01000160">
    <property type="protein sequence ID" value="MVM93102.1"/>
    <property type="molecule type" value="Genomic_DNA"/>
</dbReference>
<keyword evidence="1" id="KW-0812">Transmembrane</keyword>
<name>A0A6I4HPT7_ACIBA</name>
<reference evidence="2 3" key="1">
    <citation type="submission" date="2019-11" db="EMBL/GenBank/DDBJ databases">
        <title>Multidrug-resistant Acinetobacter baumannii moving toward extensively drug-resistant over fifteen years in South of Brazil.</title>
        <authorList>
            <person name="Fedrigo N.H."/>
            <person name="Cerdeira L."/>
            <person name="Fuga B."/>
            <person name="Marini P.V.B."/>
            <person name="Shinohara D.R."/>
            <person name="Carrara-Marroni F.E."/>
            <person name="Lincopan N."/>
            <person name="Tognim M.C.B."/>
        </authorList>
    </citation>
    <scope>NUCLEOTIDE SEQUENCE [LARGE SCALE GENOMIC DNA]</scope>
    <source>
        <strain evidence="2 3">Ac576</strain>
    </source>
</reference>
<protein>
    <submittedName>
        <fullName evidence="2">Uncharacterized protein</fullName>
    </submittedName>
</protein>
<evidence type="ECO:0000256" key="1">
    <source>
        <dbReference type="SAM" id="Phobius"/>
    </source>
</evidence>
<proteinExistence type="predicted"/>
<sequence>MADQTKIIEKKSDLILKQLLEVDPSKIDLKFIFDHVRNYGIAATVMIAGFYLAKHPQESMTLLPSFDIFWAIFLMILGLVLSIFNLTQAIWIVAKLKLPMFLYFLFSFILFFGTTKLFWTYTKQVIAQFNF</sequence>
<organism evidence="2 3">
    <name type="scientific">Acinetobacter baumannii</name>
    <dbReference type="NCBI Taxonomy" id="470"/>
    <lineage>
        <taxon>Bacteria</taxon>
        <taxon>Pseudomonadati</taxon>
        <taxon>Pseudomonadota</taxon>
        <taxon>Gammaproteobacteria</taxon>
        <taxon>Moraxellales</taxon>
        <taxon>Moraxellaceae</taxon>
        <taxon>Acinetobacter</taxon>
        <taxon>Acinetobacter calcoaceticus/baumannii complex</taxon>
    </lineage>
</organism>
<comment type="caution">
    <text evidence="2">The sequence shown here is derived from an EMBL/GenBank/DDBJ whole genome shotgun (WGS) entry which is preliminary data.</text>
</comment>
<feature type="transmembrane region" description="Helical" evidence="1">
    <location>
        <begin position="36"/>
        <end position="53"/>
    </location>
</feature>
<keyword evidence="1" id="KW-1133">Transmembrane helix</keyword>
<gene>
    <name evidence="2" type="ORF">GNY86_16335</name>
</gene>